<feature type="region of interest" description="Disordered" evidence="1">
    <location>
        <begin position="290"/>
        <end position="367"/>
    </location>
</feature>
<proteinExistence type="predicted"/>
<feature type="region of interest" description="Disordered" evidence="1">
    <location>
        <begin position="1"/>
        <end position="96"/>
    </location>
</feature>
<accession>A0A7C8JQQ0</accession>
<feature type="compositionally biased region" description="Acidic residues" evidence="1">
    <location>
        <begin position="300"/>
        <end position="320"/>
    </location>
</feature>
<comment type="caution">
    <text evidence="3">The sequence shown here is derived from an EMBL/GenBank/DDBJ whole genome shotgun (WGS) entry which is preliminary data.</text>
</comment>
<dbReference type="CDD" id="cd00056">
    <property type="entry name" value="ENDO3c"/>
    <property type="match status" value="1"/>
</dbReference>
<dbReference type="PANTHER" id="PTHR47203">
    <property type="match status" value="1"/>
</dbReference>
<feature type="compositionally biased region" description="Basic residues" evidence="1">
    <location>
        <begin position="350"/>
        <end position="361"/>
    </location>
</feature>
<dbReference type="Gene3D" id="1.10.340.30">
    <property type="entry name" value="Hypothetical protein, domain 2"/>
    <property type="match status" value="1"/>
</dbReference>
<evidence type="ECO:0000259" key="2">
    <source>
        <dbReference type="SMART" id="SM00478"/>
    </source>
</evidence>
<dbReference type="PANTHER" id="PTHR47203:SF1">
    <property type="entry name" value="HYPOTHETICAL BASE EXCISION DNA REPAIR PROTEIN (EUROFUNG)"/>
    <property type="match status" value="1"/>
</dbReference>
<feature type="compositionally biased region" description="Basic and acidic residues" evidence="1">
    <location>
        <begin position="321"/>
        <end position="331"/>
    </location>
</feature>
<dbReference type="Proteomes" id="UP000480548">
    <property type="component" value="Unassembled WGS sequence"/>
</dbReference>
<evidence type="ECO:0000313" key="3">
    <source>
        <dbReference type="EMBL" id="KAF3132457.1"/>
    </source>
</evidence>
<dbReference type="GO" id="GO:0006285">
    <property type="term" value="P:base-excision repair, AP site formation"/>
    <property type="evidence" value="ECO:0007669"/>
    <property type="project" value="UniProtKB-ARBA"/>
</dbReference>
<sequence length="534" mass="57938">MTRQLRSATKPAPKPAPKLVPVFHDADTTLRIPTTSASPSTNITPNSKRNPKRKVLDANLELPTETTQNTPKPTSKKKKITLKTSPFPTHPFPTPSQCQEVHSLLTAAHGPAIRPDTLTASTLHAGCGEVPSVLDSLLRTVLSANTSAQNSTKAFHGLIKNYGHDLVHGGVNWSLVHKRDVKELYKAIEKGGLANIKSKAIKGILEEVCEDTKKRGGKDGELSLDYLHEKGDDEVMETLMGFKGVGVKTATCVLMFCLRRSAFPVDTHVFRISKLLGWVPTPGYQRELMSQQSKIAPLELSDEEEEEEEEEGEDEAEGEEDSKSDQAENSHRVHGKTFNSGAGGPDRNGNKRMRPVKPKRGGGKDVKVTRDTTFLHLDARVPDELKYGLHQLMIRHGRYCPTCNAAGGRKYGIGQSGKTLIATKKSVIVKEEKADGTFEESTAEVMVKEEPADSDDNMPPPPPPLMLQDATADAGDNDAEKISIKIEDQGGLASELKGKPYVPIDAAGGTGEKTGGNPDGSCILGELVSWERLV</sequence>
<dbReference type="Pfam" id="PF00730">
    <property type="entry name" value="HhH-GPD"/>
    <property type="match status" value="1"/>
</dbReference>
<dbReference type="InterPro" id="IPR011257">
    <property type="entry name" value="DNA_glycosylase"/>
</dbReference>
<evidence type="ECO:0000313" key="4">
    <source>
        <dbReference type="Proteomes" id="UP000480548"/>
    </source>
</evidence>
<reference evidence="3 4" key="1">
    <citation type="submission" date="2019-06" db="EMBL/GenBank/DDBJ databases">
        <authorList>
            <person name="Palmer J.M."/>
        </authorList>
    </citation>
    <scope>NUCLEOTIDE SEQUENCE [LARGE SCALE GENOMIC DNA]</scope>
    <source>
        <strain evidence="3 4">TWF703</strain>
    </source>
</reference>
<dbReference type="GO" id="GO:0003824">
    <property type="term" value="F:catalytic activity"/>
    <property type="evidence" value="ECO:0007669"/>
    <property type="project" value="InterPro"/>
</dbReference>
<protein>
    <recommendedName>
        <fullName evidence="2">HhH-GPD domain-containing protein</fullName>
    </recommendedName>
</protein>
<feature type="domain" description="HhH-GPD" evidence="2">
    <location>
        <begin position="142"/>
        <end position="303"/>
    </location>
</feature>
<organism evidence="3 4">
    <name type="scientific">Orbilia oligospora</name>
    <name type="common">Nematode-trapping fungus</name>
    <name type="synonym">Arthrobotrys oligospora</name>
    <dbReference type="NCBI Taxonomy" id="2813651"/>
    <lineage>
        <taxon>Eukaryota</taxon>
        <taxon>Fungi</taxon>
        <taxon>Dikarya</taxon>
        <taxon>Ascomycota</taxon>
        <taxon>Pezizomycotina</taxon>
        <taxon>Orbiliomycetes</taxon>
        <taxon>Orbiliales</taxon>
        <taxon>Orbiliaceae</taxon>
        <taxon>Orbilia</taxon>
    </lineage>
</organism>
<feature type="compositionally biased region" description="Polar residues" evidence="1">
    <location>
        <begin position="31"/>
        <end position="48"/>
    </location>
</feature>
<dbReference type="EMBL" id="WIQZ01000044">
    <property type="protein sequence ID" value="KAF3132457.1"/>
    <property type="molecule type" value="Genomic_DNA"/>
</dbReference>
<feature type="compositionally biased region" description="Gly residues" evidence="1">
    <location>
        <begin position="508"/>
        <end position="518"/>
    </location>
</feature>
<dbReference type="SUPFAM" id="SSF48150">
    <property type="entry name" value="DNA-glycosylase"/>
    <property type="match status" value="1"/>
</dbReference>
<evidence type="ECO:0000256" key="1">
    <source>
        <dbReference type="SAM" id="MobiDB-lite"/>
    </source>
</evidence>
<feature type="region of interest" description="Disordered" evidence="1">
    <location>
        <begin position="495"/>
        <end position="522"/>
    </location>
</feature>
<gene>
    <name evidence="3" type="ORF">TWF703_007253</name>
</gene>
<dbReference type="SMART" id="SM00478">
    <property type="entry name" value="ENDO3c"/>
    <property type="match status" value="1"/>
</dbReference>
<dbReference type="AlphaFoldDB" id="A0A7C8JQQ0"/>
<dbReference type="InterPro" id="IPR003265">
    <property type="entry name" value="HhH-GPD_domain"/>
</dbReference>
<name>A0A7C8JQQ0_ORBOL</name>